<evidence type="ECO:0000256" key="2">
    <source>
        <dbReference type="ARBA" id="ARBA00008017"/>
    </source>
</evidence>
<evidence type="ECO:0000259" key="9">
    <source>
        <dbReference type="Pfam" id="PF21082"/>
    </source>
</evidence>
<dbReference type="Proteomes" id="UP001169066">
    <property type="component" value="Unassembled WGS sequence"/>
</dbReference>
<dbReference type="InterPro" id="IPR049142">
    <property type="entry name" value="MS_channel_1st"/>
</dbReference>
<keyword evidence="5 7" id="KW-1133">Transmembrane helix</keyword>
<reference evidence="11" key="1">
    <citation type="submission" date="2023-01" db="EMBL/GenBank/DDBJ databases">
        <title>Sulfurovum sp. XTW-4 genome assembly.</title>
        <authorList>
            <person name="Wang J."/>
        </authorList>
    </citation>
    <scope>NUCLEOTIDE SEQUENCE</scope>
    <source>
        <strain evidence="11">XTW-4</strain>
    </source>
</reference>
<dbReference type="SUPFAM" id="SSF50182">
    <property type="entry name" value="Sm-like ribonucleoproteins"/>
    <property type="match status" value="1"/>
</dbReference>
<evidence type="ECO:0000313" key="11">
    <source>
        <dbReference type="EMBL" id="MDM5263523.1"/>
    </source>
</evidence>
<dbReference type="SUPFAM" id="SSF82861">
    <property type="entry name" value="Mechanosensitive channel protein MscS (YggB), transmembrane region"/>
    <property type="match status" value="1"/>
</dbReference>
<comment type="subcellular location">
    <subcellularLocation>
        <location evidence="1">Cell membrane</location>
        <topology evidence="1">Multi-pass membrane protein</topology>
    </subcellularLocation>
</comment>
<dbReference type="InterPro" id="IPR011014">
    <property type="entry name" value="MscS_channel_TM-2"/>
</dbReference>
<feature type="transmembrane region" description="Helical" evidence="7">
    <location>
        <begin position="60"/>
        <end position="81"/>
    </location>
</feature>
<dbReference type="InterPro" id="IPR023408">
    <property type="entry name" value="MscS_beta-dom_sf"/>
</dbReference>
<dbReference type="EMBL" id="JAQIBC010000002">
    <property type="protein sequence ID" value="MDM5263523.1"/>
    <property type="molecule type" value="Genomic_DNA"/>
</dbReference>
<evidence type="ECO:0000256" key="5">
    <source>
        <dbReference type="ARBA" id="ARBA00022989"/>
    </source>
</evidence>
<dbReference type="PANTHER" id="PTHR30221:SF1">
    <property type="entry name" value="SMALL-CONDUCTANCE MECHANOSENSITIVE CHANNEL"/>
    <property type="match status" value="1"/>
</dbReference>
<dbReference type="Pfam" id="PF05552">
    <property type="entry name" value="MS_channel_1st_1"/>
    <property type="match status" value="1"/>
</dbReference>
<dbReference type="RefSeq" id="WP_289401545.1">
    <property type="nucleotide sequence ID" value="NZ_JAQIBC010000002.1"/>
</dbReference>
<accession>A0ABT7QR11</accession>
<feature type="transmembrane region" description="Helical" evidence="7">
    <location>
        <begin position="22"/>
        <end position="40"/>
    </location>
</feature>
<evidence type="ECO:0000256" key="1">
    <source>
        <dbReference type="ARBA" id="ARBA00004651"/>
    </source>
</evidence>
<dbReference type="PROSITE" id="PS01246">
    <property type="entry name" value="UPF0003"/>
    <property type="match status" value="1"/>
</dbReference>
<dbReference type="Pfam" id="PF00924">
    <property type="entry name" value="MS_channel_2nd"/>
    <property type="match status" value="1"/>
</dbReference>
<dbReference type="Pfam" id="PF21088">
    <property type="entry name" value="MS_channel_1st"/>
    <property type="match status" value="1"/>
</dbReference>
<evidence type="ECO:0000313" key="12">
    <source>
        <dbReference type="Proteomes" id="UP001169066"/>
    </source>
</evidence>
<organism evidence="11 12">
    <name type="scientific">Sulfurovum xiamenensis</name>
    <dbReference type="NCBI Taxonomy" id="3019066"/>
    <lineage>
        <taxon>Bacteria</taxon>
        <taxon>Pseudomonadati</taxon>
        <taxon>Campylobacterota</taxon>
        <taxon>Epsilonproteobacteria</taxon>
        <taxon>Campylobacterales</taxon>
        <taxon>Sulfurovaceae</taxon>
        <taxon>Sulfurovum</taxon>
    </lineage>
</organism>
<protein>
    <submittedName>
        <fullName evidence="11">Mechanosensitive ion channel</fullName>
    </submittedName>
</protein>
<comment type="caution">
    <text evidence="11">The sequence shown here is derived from an EMBL/GenBank/DDBJ whole genome shotgun (WGS) entry which is preliminary data.</text>
</comment>
<feature type="domain" description="Mechanosensitive ion channel MscS C-terminal" evidence="9">
    <location>
        <begin position="181"/>
        <end position="263"/>
    </location>
</feature>
<evidence type="ECO:0000259" key="8">
    <source>
        <dbReference type="Pfam" id="PF00924"/>
    </source>
</evidence>
<evidence type="ECO:0000256" key="3">
    <source>
        <dbReference type="ARBA" id="ARBA00022475"/>
    </source>
</evidence>
<dbReference type="PANTHER" id="PTHR30221">
    <property type="entry name" value="SMALL-CONDUCTANCE MECHANOSENSITIVE CHANNEL"/>
    <property type="match status" value="1"/>
</dbReference>
<comment type="similarity">
    <text evidence="2">Belongs to the MscS (TC 1.A.23) family.</text>
</comment>
<dbReference type="InterPro" id="IPR045275">
    <property type="entry name" value="MscS_archaea/bacteria_type"/>
</dbReference>
<dbReference type="Pfam" id="PF21082">
    <property type="entry name" value="MS_channel_3rd"/>
    <property type="match status" value="1"/>
</dbReference>
<feature type="domain" description="Mechanosensitive ion channel transmembrane helices 2/3" evidence="10">
    <location>
        <begin position="70"/>
        <end position="107"/>
    </location>
</feature>
<evidence type="ECO:0000256" key="7">
    <source>
        <dbReference type="SAM" id="Phobius"/>
    </source>
</evidence>
<dbReference type="InterPro" id="IPR008910">
    <property type="entry name" value="MSC_TM_helix"/>
</dbReference>
<evidence type="ECO:0000256" key="4">
    <source>
        <dbReference type="ARBA" id="ARBA00022692"/>
    </source>
</evidence>
<keyword evidence="6 7" id="KW-0472">Membrane</keyword>
<dbReference type="InterPro" id="IPR010920">
    <property type="entry name" value="LSM_dom_sf"/>
</dbReference>
<keyword evidence="3" id="KW-1003">Cell membrane</keyword>
<keyword evidence="4 7" id="KW-0812">Transmembrane</keyword>
<dbReference type="InterPro" id="IPR011066">
    <property type="entry name" value="MscS_channel_C_sf"/>
</dbReference>
<feature type="domain" description="Mechanosensitive ion channel MscS" evidence="8">
    <location>
        <begin position="109"/>
        <end position="175"/>
    </location>
</feature>
<dbReference type="Gene3D" id="2.30.30.60">
    <property type="match status" value="1"/>
</dbReference>
<gene>
    <name evidence="11" type="ORF">PF327_04870</name>
</gene>
<dbReference type="InterPro" id="IPR006686">
    <property type="entry name" value="MscS_channel_CS"/>
</dbReference>
<dbReference type="SUPFAM" id="SSF82689">
    <property type="entry name" value="Mechanosensitive channel protein MscS (YggB), C-terminal domain"/>
    <property type="match status" value="1"/>
</dbReference>
<dbReference type="Gene3D" id="3.30.70.100">
    <property type="match status" value="1"/>
</dbReference>
<feature type="transmembrane region" description="Helical" evidence="7">
    <location>
        <begin position="93"/>
        <end position="122"/>
    </location>
</feature>
<keyword evidence="12" id="KW-1185">Reference proteome</keyword>
<evidence type="ECO:0000259" key="10">
    <source>
        <dbReference type="Pfam" id="PF21088"/>
    </source>
</evidence>
<proteinExistence type="inferred from homology"/>
<dbReference type="InterPro" id="IPR049278">
    <property type="entry name" value="MS_channel_C"/>
</dbReference>
<sequence>MEVTNTEVNKYVDMAIQYGTEYGIKVIGAIAIFVIGKWVAHKISAFIKKLMERGEIDTTLSAFIASVIDILLLIVVVLAAINNLGVDTTSFIAILGAAGLAIGLALQGTFGNIGAGVILILFRPFEVGNFVTVAGESGTVEAITLFNTTLLTPDNKVILIPNSAVASGNITNFSKKEERRVDFVFGIGYDDDLKLAKATLQEIIDADTRILKDRASFIGVGELGDSSVNFTVRIWVKAADYWGVHFDTIEKVKLTFDEKGISIPYPQMDIHTHVANA</sequence>
<name>A0ABT7QR11_9BACT</name>
<dbReference type="InterPro" id="IPR006685">
    <property type="entry name" value="MscS_channel_2nd"/>
</dbReference>
<evidence type="ECO:0000256" key="6">
    <source>
        <dbReference type="ARBA" id="ARBA00023136"/>
    </source>
</evidence>
<dbReference type="Gene3D" id="1.10.287.1260">
    <property type="match status" value="1"/>
</dbReference>